<accession>A0A485LI62</accession>
<feature type="signal peptide" evidence="1">
    <location>
        <begin position="1"/>
        <end position="20"/>
    </location>
</feature>
<keyword evidence="1" id="KW-0732">Signal</keyword>
<protein>
    <submittedName>
        <fullName evidence="3">Aste57867_19833 protein</fullName>
    </submittedName>
</protein>
<dbReference type="AlphaFoldDB" id="A0A485LI62"/>
<gene>
    <name evidence="3" type="primary">Aste57867_19833</name>
    <name evidence="2" type="ORF">As57867_019768</name>
    <name evidence="3" type="ORF">ASTE57867_19833</name>
</gene>
<dbReference type="Proteomes" id="UP000332933">
    <property type="component" value="Unassembled WGS sequence"/>
</dbReference>
<evidence type="ECO:0000313" key="4">
    <source>
        <dbReference type="Proteomes" id="UP000332933"/>
    </source>
</evidence>
<dbReference type="OrthoDB" id="10522994at2759"/>
<dbReference type="EMBL" id="VJMH01006715">
    <property type="protein sequence ID" value="KAF0688588.1"/>
    <property type="molecule type" value="Genomic_DNA"/>
</dbReference>
<organism evidence="3 4">
    <name type="scientific">Aphanomyces stellatus</name>
    <dbReference type="NCBI Taxonomy" id="120398"/>
    <lineage>
        <taxon>Eukaryota</taxon>
        <taxon>Sar</taxon>
        <taxon>Stramenopiles</taxon>
        <taxon>Oomycota</taxon>
        <taxon>Saprolegniomycetes</taxon>
        <taxon>Saprolegniales</taxon>
        <taxon>Verrucalvaceae</taxon>
        <taxon>Aphanomyces</taxon>
    </lineage>
</organism>
<sequence length="76" mass="7510">MRVTVVAAALLVSVVQVTDAACAVGGSATITKLGDALNAKIGTISSINNALSAPYLVVVAGQLGGKGYYTAAQLKC</sequence>
<proteinExistence type="predicted"/>
<evidence type="ECO:0000313" key="2">
    <source>
        <dbReference type="EMBL" id="KAF0688588.1"/>
    </source>
</evidence>
<name>A0A485LI62_9STRA</name>
<evidence type="ECO:0000256" key="1">
    <source>
        <dbReference type="SAM" id="SignalP"/>
    </source>
</evidence>
<keyword evidence="4" id="KW-1185">Reference proteome</keyword>
<feature type="chain" id="PRO_5036116529" evidence="1">
    <location>
        <begin position="21"/>
        <end position="76"/>
    </location>
</feature>
<dbReference type="EMBL" id="CAADRA010006738">
    <property type="protein sequence ID" value="VFT96531.1"/>
    <property type="molecule type" value="Genomic_DNA"/>
</dbReference>
<reference evidence="3 4" key="1">
    <citation type="submission" date="2019-03" db="EMBL/GenBank/DDBJ databases">
        <authorList>
            <person name="Gaulin E."/>
            <person name="Dumas B."/>
        </authorList>
    </citation>
    <scope>NUCLEOTIDE SEQUENCE [LARGE SCALE GENOMIC DNA]</scope>
    <source>
        <strain evidence="3">CBS 568.67</strain>
    </source>
</reference>
<evidence type="ECO:0000313" key="3">
    <source>
        <dbReference type="EMBL" id="VFT96531.1"/>
    </source>
</evidence>
<reference evidence="2" key="2">
    <citation type="submission" date="2019-06" db="EMBL/GenBank/DDBJ databases">
        <title>Genomics analysis of Aphanomyces spp. identifies a new class of oomycete effector associated with host adaptation.</title>
        <authorList>
            <person name="Gaulin E."/>
        </authorList>
    </citation>
    <scope>NUCLEOTIDE SEQUENCE</scope>
    <source>
        <strain evidence="2">CBS 578.67</strain>
    </source>
</reference>